<evidence type="ECO:0000256" key="7">
    <source>
        <dbReference type="ARBA" id="ARBA00023315"/>
    </source>
</evidence>
<dbReference type="SUPFAM" id="SSF69593">
    <property type="entry name" value="Glycerol-3-phosphate (1)-acyltransferase"/>
    <property type="match status" value="1"/>
</dbReference>
<evidence type="ECO:0000256" key="4">
    <source>
        <dbReference type="ARBA" id="ARBA00022989"/>
    </source>
</evidence>
<gene>
    <name evidence="10" type="ORF">MNBD_GAMMA22-2508</name>
</gene>
<dbReference type="PANTHER" id="PTHR23063">
    <property type="entry name" value="PHOSPHOLIPID ACYLTRANSFERASE"/>
    <property type="match status" value="1"/>
</dbReference>
<keyword evidence="3 8" id="KW-0812">Transmembrane</keyword>
<proteinExistence type="predicted"/>
<keyword evidence="7 10" id="KW-0012">Acyltransferase</keyword>
<evidence type="ECO:0000256" key="8">
    <source>
        <dbReference type="SAM" id="Phobius"/>
    </source>
</evidence>
<dbReference type="SMART" id="SM00563">
    <property type="entry name" value="PlsC"/>
    <property type="match status" value="1"/>
</dbReference>
<feature type="domain" description="Phospholipid/glycerol acyltransferase" evidence="9">
    <location>
        <begin position="73"/>
        <end position="185"/>
    </location>
</feature>
<dbReference type="CDD" id="cd07989">
    <property type="entry name" value="LPLAT_AGPAT-like"/>
    <property type="match status" value="1"/>
</dbReference>
<evidence type="ECO:0000313" key="10">
    <source>
        <dbReference type="EMBL" id="VAW98440.1"/>
    </source>
</evidence>
<dbReference type="EC" id="2.3.1.51" evidence="10"/>
<dbReference type="EMBL" id="UOFS01000037">
    <property type="protein sequence ID" value="VAW98440.1"/>
    <property type="molecule type" value="Genomic_DNA"/>
</dbReference>
<comment type="subcellular location">
    <subcellularLocation>
        <location evidence="1">Membrane</location>
    </subcellularLocation>
</comment>
<evidence type="ECO:0000259" key="9">
    <source>
        <dbReference type="SMART" id="SM00563"/>
    </source>
</evidence>
<evidence type="ECO:0000256" key="1">
    <source>
        <dbReference type="ARBA" id="ARBA00004370"/>
    </source>
</evidence>
<name>A0A3B1AA18_9ZZZZ</name>
<evidence type="ECO:0000256" key="2">
    <source>
        <dbReference type="ARBA" id="ARBA00022679"/>
    </source>
</evidence>
<dbReference type="GO" id="GO:0016020">
    <property type="term" value="C:membrane"/>
    <property type="evidence" value="ECO:0007669"/>
    <property type="project" value="UniProtKB-SubCell"/>
</dbReference>
<keyword evidence="4 8" id="KW-1133">Transmembrane helix</keyword>
<dbReference type="Pfam" id="PF01553">
    <property type="entry name" value="Acyltransferase"/>
    <property type="match status" value="1"/>
</dbReference>
<protein>
    <submittedName>
        <fullName evidence="10">1-acyl-sn-glycerol-3-phosphate acyltransferase</fullName>
        <ecNumber evidence="10">2.3.1.51</ecNumber>
    </submittedName>
</protein>
<dbReference type="AlphaFoldDB" id="A0A3B1AA18"/>
<keyword evidence="5" id="KW-0443">Lipid metabolism</keyword>
<dbReference type="GO" id="GO:0006629">
    <property type="term" value="P:lipid metabolic process"/>
    <property type="evidence" value="ECO:0007669"/>
    <property type="project" value="UniProtKB-KW"/>
</dbReference>
<feature type="transmembrane region" description="Helical" evidence="8">
    <location>
        <begin position="6"/>
        <end position="28"/>
    </location>
</feature>
<reference evidence="10" key="1">
    <citation type="submission" date="2018-06" db="EMBL/GenBank/DDBJ databases">
        <authorList>
            <person name="Zhirakovskaya E."/>
        </authorList>
    </citation>
    <scope>NUCLEOTIDE SEQUENCE</scope>
</reference>
<dbReference type="InterPro" id="IPR002123">
    <property type="entry name" value="Plipid/glycerol_acylTrfase"/>
</dbReference>
<organism evidence="10">
    <name type="scientific">hydrothermal vent metagenome</name>
    <dbReference type="NCBI Taxonomy" id="652676"/>
    <lineage>
        <taxon>unclassified sequences</taxon>
        <taxon>metagenomes</taxon>
        <taxon>ecological metagenomes</taxon>
    </lineage>
</organism>
<evidence type="ECO:0000256" key="6">
    <source>
        <dbReference type="ARBA" id="ARBA00023136"/>
    </source>
</evidence>
<evidence type="ECO:0000256" key="5">
    <source>
        <dbReference type="ARBA" id="ARBA00023098"/>
    </source>
</evidence>
<sequence>MLHLILKIIWLSYCWLEVATFTIILYVISWYPRILKQHQYHNLSRIWCRLLVRALNVDLRLHQKNKAVLPDHFILIANHPSAFEDFGVPALFNAYPLAKEGVREWFLLGKISVAAGTMYVKRSDPDSRKKVVEQLMNKIKSGSNILMFPEGGCYGRRIGDTFHTGAFELSIKTGVPIVPVFLQYEEQETFEWLDPDTLIDKFWHFMTCQNNRANYYVHDAISPEGFIDKKDFAEHVRVQYLMWQEKYLD</sequence>
<dbReference type="PANTHER" id="PTHR23063:SF52">
    <property type="entry name" value="LYSOPHOSPHATIDYLCHOLINE ACYLTRANSFERASE"/>
    <property type="match status" value="1"/>
</dbReference>
<evidence type="ECO:0000256" key="3">
    <source>
        <dbReference type="ARBA" id="ARBA00022692"/>
    </source>
</evidence>
<keyword evidence="6 8" id="KW-0472">Membrane</keyword>
<accession>A0A3B1AA18</accession>
<keyword evidence="2 10" id="KW-0808">Transferase</keyword>
<dbReference type="GO" id="GO:0003841">
    <property type="term" value="F:1-acylglycerol-3-phosphate O-acyltransferase activity"/>
    <property type="evidence" value="ECO:0007669"/>
    <property type="project" value="UniProtKB-EC"/>
</dbReference>